<organism evidence="2">
    <name type="scientific">uncultured Rubrobacteraceae bacterium</name>
    <dbReference type="NCBI Taxonomy" id="349277"/>
    <lineage>
        <taxon>Bacteria</taxon>
        <taxon>Bacillati</taxon>
        <taxon>Actinomycetota</taxon>
        <taxon>Rubrobacteria</taxon>
        <taxon>Rubrobacterales</taxon>
        <taxon>Rubrobacteraceae</taxon>
        <taxon>environmental samples</taxon>
    </lineage>
</organism>
<dbReference type="AlphaFoldDB" id="A0A6J4R9V1"/>
<keyword evidence="1" id="KW-0472">Membrane</keyword>
<keyword evidence="1" id="KW-1133">Transmembrane helix</keyword>
<gene>
    <name evidence="2" type="ORF">AVDCRST_MAG58-2867</name>
</gene>
<feature type="transmembrane region" description="Helical" evidence="1">
    <location>
        <begin position="114"/>
        <end position="141"/>
    </location>
</feature>
<name>A0A6J4R9V1_9ACTN</name>
<evidence type="ECO:0000256" key="1">
    <source>
        <dbReference type="SAM" id="Phobius"/>
    </source>
</evidence>
<feature type="transmembrane region" description="Helical" evidence="1">
    <location>
        <begin position="58"/>
        <end position="77"/>
    </location>
</feature>
<reference evidence="2" key="1">
    <citation type="submission" date="2020-02" db="EMBL/GenBank/DDBJ databases">
        <authorList>
            <person name="Meier V. D."/>
        </authorList>
    </citation>
    <scope>NUCLEOTIDE SEQUENCE</scope>
    <source>
        <strain evidence="2">AVDCRST_MAG58</strain>
    </source>
</reference>
<sequence>MEEREERGGAVRVGMIWGGIGGVVGLLASLPGSLVGILVAGFIGFSCGRRAAAAEKRAGALSGLIGGAVAAPVYVLGSTLGALLAARLIGAAEIATTLSEVLGTKVSVDLAWTYFLFSLVLSAILEAAILVSASSAAGAWANRANRE</sequence>
<protein>
    <submittedName>
        <fullName evidence="2">Uncharacterized protein</fullName>
    </submittedName>
</protein>
<keyword evidence="1" id="KW-0812">Transmembrane</keyword>
<accession>A0A6J4R9V1</accession>
<proteinExistence type="predicted"/>
<evidence type="ECO:0000313" key="2">
    <source>
        <dbReference type="EMBL" id="CAA9463103.1"/>
    </source>
</evidence>
<dbReference type="EMBL" id="CADCVF010000060">
    <property type="protein sequence ID" value="CAA9463103.1"/>
    <property type="molecule type" value="Genomic_DNA"/>
</dbReference>
<feature type="transmembrane region" description="Helical" evidence="1">
    <location>
        <begin position="20"/>
        <end position="46"/>
    </location>
</feature>